<proteinExistence type="predicted"/>
<evidence type="ECO:0000313" key="2">
    <source>
        <dbReference type="EMBL" id="GAF89924.1"/>
    </source>
</evidence>
<comment type="caution">
    <text evidence="2">The sequence shown here is derived from an EMBL/GenBank/DDBJ whole genome shotgun (WGS) entry which is preliminary data.</text>
</comment>
<name>X0T9P5_9ZZZZ</name>
<evidence type="ECO:0000256" key="1">
    <source>
        <dbReference type="SAM" id="MobiDB-lite"/>
    </source>
</evidence>
<feature type="region of interest" description="Disordered" evidence="1">
    <location>
        <begin position="1"/>
        <end position="85"/>
    </location>
</feature>
<protein>
    <submittedName>
        <fullName evidence="2">Uncharacterized protein</fullName>
    </submittedName>
</protein>
<organism evidence="2">
    <name type="scientific">marine sediment metagenome</name>
    <dbReference type="NCBI Taxonomy" id="412755"/>
    <lineage>
        <taxon>unclassified sequences</taxon>
        <taxon>metagenomes</taxon>
        <taxon>ecological metagenomes</taxon>
    </lineage>
</organism>
<dbReference type="EMBL" id="BARS01016711">
    <property type="protein sequence ID" value="GAF89924.1"/>
    <property type="molecule type" value="Genomic_DNA"/>
</dbReference>
<sequence length="181" mass="18644">EGEPEAEADSATAALTQAPAAEPAEPLPSAAQVEPVAHEPASEVAPTAAPEPPLAPAEPTASQASTSARPRGTPEPEAEKGAAPVAWSVPTIAGLVAWADETASRIGPTHMQMVLELARFAGLISPDAEEPLLKIVKLASSRKDSAATSVNDSLVALRQLEAIFQGELSDELAVLRRHRSA</sequence>
<feature type="non-terminal residue" evidence="2">
    <location>
        <position position="1"/>
    </location>
</feature>
<accession>X0T9P5</accession>
<feature type="compositionally biased region" description="Low complexity" evidence="1">
    <location>
        <begin position="9"/>
        <end position="32"/>
    </location>
</feature>
<reference evidence="2" key="1">
    <citation type="journal article" date="2014" name="Front. Microbiol.">
        <title>High frequency of phylogenetically diverse reductive dehalogenase-homologous genes in deep subseafloor sedimentary metagenomes.</title>
        <authorList>
            <person name="Kawai M."/>
            <person name="Futagami T."/>
            <person name="Toyoda A."/>
            <person name="Takaki Y."/>
            <person name="Nishi S."/>
            <person name="Hori S."/>
            <person name="Arai W."/>
            <person name="Tsubouchi T."/>
            <person name="Morono Y."/>
            <person name="Uchiyama I."/>
            <person name="Ito T."/>
            <person name="Fujiyama A."/>
            <person name="Inagaki F."/>
            <person name="Takami H."/>
        </authorList>
    </citation>
    <scope>NUCLEOTIDE SEQUENCE</scope>
    <source>
        <strain evidence="2">Expedition CK06-06</strain>
    </source>
</reference>
<dbReference type="AlphaFoldDB" id="X0T9P5"/>
<gene>
    <name evidence="2" type="ORF">S01H1_27447</name>
</gene>